<dbReference type="GO" id="GO:0006635">
    <property type="term" value="P:fatty acid beta-oxidation"/>
    <property type="evidence" value="ECO:0007669"/>
    <property type="project" value="TreeGrafter"/>
</dbReference>
<dbReference type="AlphaFoldDB" id="A0A1I4ZGC6"/>
<gene>
    <name evidence="2" type="ORF">SAMN05216207_101565</name>
</gene>
<dbReference type="PANTHER" id="PTHR11941">
    <property type="entry name" value="ENOYL-COA HYDRATASE-RELATED"/>
    <property type="match status" value="1"/>
</dbReference>
<accession>A0A1I4ZGC6</accession>
<dbReference type="STRING" id="260086.SAMN05216207_101565"/>
<dbReference type="NCBIfam" id="NF006140">
    <property type="entry name" value="PRK08290.1"/>
    <property type="match status" value="1"/>
</dbReference>
<organism evidence="2 3">
    <name type="scientific">Pseudonocardia ammonioxydans</name>
    <dbReference type="NCBI Taxonomy" id="260086"/>
    <lineage>
        <taxon>Bacteria</taxon>
        <taxon>Bacillati</taxon>
        <taxon>Actinomycetota</taxon>
        <taxon>Actinomycetes</taxon>
        <taxon>Pseudonocardiales</taxon>
        <taxon>Pseudonocardiaceae</taxon>
        <taxon>Pseudonocardia</taxon>
    </lineage>
</organism>
<keyword evidence="3" id="KW-1185">Reference proteome</keyword>
<protein>
    <submittedName>
        <fullName evidence="2">Enoyl-CoA hydratase</fullName>
    </submittedName>
</protein>
<evidence type="ECO:0000313" key="3">
    <source>
        <dbReference type="Proteomes" id="UP000199614"/>
    </source>
</evidence>
<dbReference type="InterPro" id="IPR001753">
    <property type="entry name" value="Enoyl-CoA_hydra/iso"/>
</dbReference>
<dbReference type="InterPro" id="IPR029045">
    <property type="entry name" value="ClpP/crotonase-like_dom_sf"/>
</dbReference>
<sequence length="299" mass="32777">MADSEDNAAPMIRYEQPEPGIVRIVLARQDKRNAQNRELLHALDDAYTRAVRDERTRVIILAADGPDFSAGHDLGADWCMQDVPTRTLTGGFDAPGAEGWFATEEELFTGLCLRWRDLPRPTVAEVRGRVIGGGLMLVWPCDLVVAADNALFVDPVTAFDMNGAEYFTHLWELGARRAKEMLYTGEAITAAEAAALGMVNRVVADDELEAETLELARRIARRPPFGLRLAKRSVNLGLDLQGQRAAVESAFGLHQLGHNHNRRLHGDLVDPAGAAVIRAENRAHRPADRERSGTGGVTT</sequence>
<dbReference type="SUPFAM" id="SSF52096">
    <property type="entry name" value="ClpP/crotonase"/>
    <property type="match status" value="1"/>
</dbReference>
<evidence type="ECO:0000256" key="1">
    <source>
        <dbReference type="SAM" id="MobiDB-lite"/>
    </source>
</evidence>
<dbReference type="Pfam" id="PF00378">
    <property type="entry name" value="ECH_1"/>
    <property type="match status" value="1"/>
</dbReference>
<reference evidence="2 3" key="1">
    <citation type="submission" date="2016-10" db="EMBL/GenBank/DDBJ databases">
        <authorList>
            <person name="de Groot N.N."/>
        </authorList>
    </citation>
    <scope>NUCLEOTIDE SEQUENCE [LARGE SCALE GENOMIC DNA]</scope>
    <source>
        <strain evidence="2 3">CGMCC 4.1877</strain>
    </source>
</reference>
<evidence type="ECO:0000313" key="2">
    <source>
        <dbReference type="EMBL" id="SFN49325.1"/>
    </source>
</evidence>
<dbReference type="GO" id="GO:0003824">
    <property type="term" value="F:catalytic activity"/>
    <property type="evidence" value="ECO:0007669"/>
    <property type="project" value="UniProtKB-ARBA"/>
</dbReference>
<dbReference type="EMBL" id="FOUY01000015">
    <property type="protein sequence ID" value="SFN49325.1"/>
    <property type="molecule type" value="Genomic_DNA"/>
</dbReference>
<feature type="region of interest" description="Disordered" evidence="1">
    <location>
        <begin position="280"/>
        <end position="299"/>
    </location>
</feature>
<dbReference type="Proteomes" id="UP000199614">
    <property type="component" value="Unassembled WGS sequence"/>
</dbReference>
<dbReference type="Gene3D" id="3.90.226.10">
    <property type="entry name" value="2-enoyl-CoA Hydratase, Chain A, domain 1"/>
    <property type="match status" value="1"/>
</dbReference>
<proteinExistence type="predicted"/>
<feature type="compositionally biased region" description="Basic and acidic residues" evidence="1">
    <location>
        <begin position="280"/>
        <end position="292"/>
    </location>
</feature>
<dbReference type="PANTHER" id="PTHR11941:SF124">
    <property type="entry name" value="ENOYL-COA HYDRATASE ECHA13-RELATED"/>
    <property type="match status" value="1"/>
</dbReference>
<name>A0A1I4ZGC6_PSUAM</name>
<dbReference type="RefSeq" id="WP_245773553.1">
    <property type="nucleotide sequence ID" value="NZ_FOUY01000015.1"/>
</dbReference>
<dbReference type="CDD" id="cd06558">
    <property type="entry name" value="crotonase-like"/>
    <property type="match status" value="1"/>
</dbReference>